<name>A0A1Q3A404_ZYGRO</name>
<dbReference type="OrthoDB" id="5295771at2759"/>
<dbReference type="EMBL" id="BDGX01000021">
    <property type="protein sequence ID" value="GAV50353.1"/>
    <property type="molecule type" value="Genomic_DNA"/>
</dbReference>
<evidence type="ECO:0000313" key="8">
    <source>
        <dbReference type="Proteomes" id="UP000187013"/>
    </source>
</evidence>
<evidence type="ECO:0000256" key="5">
    <source>
        <dbReference type="ARBA" id="ARBA00023128"/>
    </source>
</evidence>
<reference evidence="7 8" key="1">
    <citation type="submission" date="2016-08" db="EMBL/GenBank/DDBJ databases">
        <title>Draft genome sequence of allopolyploid Zygosaccharomyces rouxii.</title>
        <authorList>
            <person name="Watanabe J."/>
            <person name="Uehara K."/>
            <person name="Mogi Y."/>
            <person name="Tsukioka Y."/>
        </authorList>
    </citation>
    <scope>NUCLEOTIDE SEQUENCE [LARGE SCALE GENOMIC DNA]</scope>
    <source>
        <strain evidence="7 8">NBRC 110957</strain>
    </source>
</reference>
<evidence type="ECO:0000256" key="1">
    <source>
        <dbReference type="ARBA" id="ARBA00004173"/>
    </source>
</evidence>
<gene>
    <name evidence="7" type="ORF">ZYGR_0U02090</name>
</gene>
<keyword evidence="5 6" id="KW-0496">Mitochondrion</keyword>
<dbReference type="GO" id="GO:0007007">
    <property type="term" value="P:inner mitochondrial membrane organization"/>
    <property type="evidence" value="ECO:0007669"/>
    <property type="project" value="TreeGrafter"/>
</dbReference>
<comment type="caution">
    <text evidence="7">The sequence shown here is derived from an EMBL/GenBank/DDBJ whole genome shotgun (WGS) entry which is preliminary data.</text>
</comment>
<comment type="similarity">
    <text evidence="2 6">Belongs to the AIM24 family.</text>
</comment>
<dbReference type="PANTHER" id="PTHR36959">
    <property type="entry name" value="ALTERED INHERITANCE OF MITOCHONDRIA PROTEIN 24, MITOCHONDRIAL"/>
    <property type="match status" value="1"/>
</dbReference>
<evidence type="ECO:0000256" key="6">
    <source>
        <dbReference type="RuleBase" id="RU363045"/>
    </source>
</evidence>
<keyword evidence="4" id="KW-0809">Transit peptide</keyword>
<sequence length="399" mass="44903">MPIPKTFSQVSRRSISLVRPTTTTLVPTEAELKTATQTNAEELFDDDDAKKPISTTKFQVLGQPATMASLIVPPSIPLYVRRGCLVSLHGAEKLSMNYEWVHFWSNLIHYRSIKPSIYHKLVSTSKFNALVAPNFLSNRIGPWLGLSSSPFRTLCLLNLNGSADWNVWGQDSVVAYENNSSLSVQPPNPFLIRLRSQAFSSKYQTVQGRGNVLLSGSGSVYTVDLKDAKDEIIIRSEHLLAVSGANRREITNAITEQKLSPPPEMTRKVPSEAGRFFESIRELDGRLFWDSSKALGIKFWNWTRRIYSRLINGPTKYLKIQGPRTLLIQSSYNVYLPASPINRNSVEQQWAKPDSLAQNPSKNYFNYASISKNGNVEFEATPNFNETVKKIEESGNKNR</sequence>
<dbReference type="Pfam" id="PF01987">
    <property type="entry name" value="AIM24"/>
    <property type="match status" value="1"/>
</dbReference>
<proteinExistence type="inferred from homology"/>
<comment type="subcellular location">
    <subcellularLocation>
        <location evidence="1 6">Mitochondrion</location>
    </subcellularLocation>
</comment>
<evidence type="ECO:0000313" key="7">
    <source>
        <dbReference type="EMBL" id="GAV50353.1"/>
    </source>
</evidence>
<dbReference type="InterPro" id="IPR036983">
    <property type="entry name" value="AIM24_sf"/>
</dbReference>
<protein>
    <recommendedName>
        <fullName evidence="3 6">Altered inheritance of mitochondria protein 24, mitochondrial</fullName>
    </recommendedName>
</protein>
<evidence type="ECO:0000256" key="2">
    <source>
        <dbReference type="ARBA" id="ARBA00009322"/>
    </source>
</evidence>
<evidence type="ECO:0000256" key="4">
    <source>
        <dbReference type="ARBA" id="ARBA00022946"/>
    </source>
</evidence>
<accession>A0A1Q3A404</accession>
<dbReference type="PANTHER" id="PTHR36959:SF2">
    <property type="entry name" value="ALTERED INHERITANCE OF MITOCHONDRIA PROTEIN 24, MITOCHONDRIAL"/>
    <property type="match status" value="1"/>
</dbReference>
<organism evidence="7 8">
    <name type="scientific">Zygosaccharomyces rouxii</name>
    <dbReference type="NCBI Taxonomy" id="4956"/>
    <lineage>
        <taxon>Eukaryota</taxon>
        <taxon>Fungi</taxon>
        <taxon>Dikarya</taxon>
        <taxon>Ascomycota</taxon>
        <taxon>Saccharomycotina</taxon>
        <taxon>Saccharomycetes</taxon>
        <taxon>Saccharomycetales</taxon>
        <taxon>Saccharomycetaceae</taxon>
        <taxon>Zygosaccharomyces</taxon>
    </lineage>
</organism>
<dbReference type="eggNOG" id="ENOG502RXC5">
    <property type="taxonomic scope" value="Eukaryota"/>
</dbReference>
<dbReference type="Proteomes" id="UP000187013">
    <property type="component" value="Unassembled WGS sequence"/>
</dbReference>
<evidence type="ECO:0000256" key="3">
    <source>
        <dbReference type="ARBA" id="ARBA00013287"/>
    </source>
</evidence>
<dbReference type="SUPFAM" id="SSF51219">
    <property type="entry name" value="TRAP-like"/>
    <property type="match status" value="1"/>
</dbReference>
<dbReference type="GO" id="GO:0005743">
    <property type="term" value="C:mitochondrial inner membrane"/>
    <property type="evidence" value="ECO:0007669"/>
    <property type="project" value="TreeGrafter"/>
</dbReference>
<dbReference type="InterPro" id="IPR002838">
    <property type="entry name" value="AIM24"/>
</dbReference>
<dbReference type="Gene3D" id="3.60.160.10">
    <property type="entry name" value="Mitochondrial biogenesis AIM24"/>
    <property type="match status" value="1"/>
</dbReference>
<dbReference type="AlphaFoldDB" id="A0A1Q3A404"/>
<dbReference type="InterPro" id="IPR016031">
    <property type="entry name" value="Trp_RNA-bd_attenuator-like_dom"/>
</dbReference>